<gene>
    <name evidence="2" type="ORF">CGZ91_13090</name>
</gene>
<comment type="caution">
    <text evidence="2">The sequence shown here is derived from an EMBL/GenBank/DDBJ whole genome shotgun (WGS) entry which is preliminary data.</text>
</comment>
<feature type="domain" description="FAD-binding FR-type" evidence="1">
    <location>
        <begin position="10"/>
        <end position="130"/>
    </location>
</feature>
<dbReference type="InterPro" id="IPR017927">
    <property type="entry name" value="FAD-bd_FR_type"/>
</dbReference>
<dbReference type="InterPro" id="IPR039261">
    <property type="entry name" value="FNR_nucleotide-bd"/>
</dbReference>
<accession>A0A255EAE1</accession>
<dbReference type="EMBL" id="NMVJ01000011">
    <property type="protein sequence ID" value="OYN88544.1"/>
    <property type="molecule type" value="Genomic_DNA"/>
</dbReference>
<proteinExistence type="predicted"/>
<dbReference type="InterPro" id="IPR007037">
    <property type="entry name" value="SIP_rossman_dom"/>
</dbReference>
<dbReference type="OrthoDB" id="3291337at2"/>
<dbReference type="PANTHER" id="PTHR30157">
    <property type="entry name" value="FERRIC REDUCTASE, NADPH-DEPENDENT"/>
    <property type="match status" value="1"/>
</dbReference>
<dbReference type="Gene3D" id="3.40.50.80">
    <property type="entry name" value="Nucleotide-binding domain of ferredoxin-NADP reductase (FNR) module"/>
    <property type="match status" value="1"/>
</dbReference>
<dbReference type="AlphaFoldDB" id="A0A255EAE1"/>
<dbReference type="PANTHER" id="PTHR30157:SF0">
    <property type="entry name" value="NADPH-DEPENDENT FERRIC-CHELATE REDUCTASE"/>
    <property type="match status" value="1"/>
</dbReference>
<evidence type="ECO:0000259" key="1">
    <source>
        <dbReference type="PROSITE" id="PS51384"/>
    </source>
</evidence>
<organism evidence="2 3">
    <name type="scientific">Parenemella sanctibonifatiensis</name>
    <dbReference type="NCBI Taxonomy" id="2016505"/>
    <lineage>
        <taxon>Bacteria</taxon>
        <taxon>Bacillati</taxon>
        <taxon>Actinomycetota</taxon>
        <taxon>Actinomycetes</taxon>
        <taxon>Propionibacteriales</taxon>
        <taxon>Propionibacteriaceae</taxon>
        <taxon>Parenemella</taxon>
    </lineage>
</organism>
<sequence>MTDRPARAGMTPKTMTVLERRWLGPEMARIVCGGPDIEGLGLPFADQYVKLLFPGPRSPFGLPVPNDLEGLERHEGPVTRTYTIRPGDQPGQVWLDMFVHDGGLASRWAAEVEPGDQITFRGPGGAWEPAASGRMLMVGDEAAWPALAEGLRRRKPGVTADIRIEVSSPEGELPLDLVDGDNVVWLHRGERPSGEMIAELAADLTVPEGGYSAVFVHGNAELVRPWRRRLMGDLGMPNEILSVSGYWRTGHNEDKWQATKRDFVAEMDADLKR</sequence>
<dbReference type="SUPFAM" id="SSF63380">
    <property type="entry name" value="Riboflavin synthase domain-like"/>
    <property type="match status" value="1"/>
</dbReference>
<dbReference type="PROSITE" id="PS51384">
    <property type="entry name" value="FAD_FR"/>
    <property type="match status" value="1"/>
</dbReference>
<reference evidence="2 3" key="1">
    <citation type="submission" date="2017-07" db="EMBL/GenBank/DDBJ databases">
        <title>Draft whole genome sequences of clinical Proprionibacteriaceae strains.</title>
        <authorList>
            <person name="Bernier A.-M."/>
            <person name="Bernard K."/>
            <person name="Domingo M.-C."/>
        </authorList>
    </citation>
    <scope>NUCLEOTIDE SEQUENCE [LARGE SCALE GENOMIC DNA]</scope>
    <source>
        <strain evidence="2 3">NML 150081</strain>
    </source>
</reference>
<dbReference type="Gene3D" id="2.40.30.10">
    <property type="entry name" value="Translation factors"/>
    <property type="match status" value="1"/>
</dbReference>
<dbReference type="Pfam" id="PF04954">
    <property type="entry name" value="SIP"/>
    <property type="match status" value="1"/>
</dbReference>
<dbReference type="Proteomes" id="UP000216300">
    <property type="component" value="Unassembled WGS sequence"/>
</dbReference>
<evidence type="ECO:0000313" key="2">
    <source>
        <dbReference type="EMBL" id="OYN88544.1"/>
    </source>
</evidence>
<dbReference type="InterPro" id="IPR013113">
    <property type="entry name" value="SIP_FAD-bd"/>
</dbReference>
<keyword evidence="3" id="KW-1185">Reference proteome</keyword>
<evidence type="ECO:0000313" key="3">
    <source>
        <dbReference type="Proteomes" id="UP000216300"/>
    </source>
</evidence>
<dbReference type="InterPro" id="IPR017938">
    <property type="entry name" value="Riboflavin_synthase-like_b-brl"/>
</dbReference>
<dbReference type="RefSeq" id="WP_094455838.1">
    <property type="nucleotide sequence ID" value="NZ_NMVJ01000011.1"/>
</dbReference>
<name>A0A255EAE1_9ACTN</name>
<dbReference type="GO" id="GO:0016491">
    <property type="term" value="F:oxidoreductase activity"/>
    <property type="evidence" value="ECO:0007669"/>
    <property type="project" value="InterPro"/>
</dbReference>
<protein>
    <submittedName>
        <fullName evidence="2">NADPH-dependent ferric siderophore reductase</fullName>
    </submittedName>
</protein>
<dbReference type="CDD" id="cd06193">
    <property type="entry name" value="siderophore_interacting"/>
    <property type="match status" value="1"/>
</dbReference>
<dbReference type="Pfam" id="PF08021">
    <property type="entry name" value="FAD_binding_9"/>
    <property type="match status" value="1"/>
</dbReference>
<dbReference type="InterPro" id="IPR039374">
    <property type="entry name" value="SIP_fam"/>
</dbReference>